<evidence type="ECO:0000313" key="1">
    <source>
        <dbReference type="EMBL" id="VVV02478.1"/>
    </source>
</evidence>
<evidence type="ECO:0000313" key="2">
    <source>
        <dbReference type="Proteomes" id="UP000356253"/>
    </source>
</evidence>
<accession>A0AC61YDJ2</accession>
<sequence>MKTKEFLKVLKTNSDLPVYFEYQPGNFVRPDYHVTEIKNLDFDTVDCGGVQNKWQEVHIQLWENKVPEPNHQLNGAKILSIFELVNKVRTTLEEVEVLFEYQNQNFHKATLPVAAYEVKNDVLIFRLGEGFTTCKAKDRATTKEEKAQACCGSPVEVEVKKEVNKCAPDSGCC</sequence>
<gene>
    <name evidence="1" type="ORF">FVB9532_03777</name>
</gene>
<protein>
    <submittedName>
        <fullName evidence="1">Uncharacterized protein</fullName>
    </submittedName>
</protein>
<organism evidence="1 2">
    <name type="scientific">Mesonia oceanica</name>
    <dbReference type="NCBI Taxonomy" id="2687242"/>
    <lineage>
        <taxon>Bacteria</taxon>
        <taxon>Pseudomonadati</taxon>
        <taxon>Bacteroidota</taxon>
        <taxon>Flavobacteriia</taxon>
        <taxon>Flavobacteriales</taxon>
        <taxon>Flavobacteriaceae</taxon>
        <taxon>Mesonia</taxon>
    </lineage>
</organism>
<reference evidence="1" key="1">
    <citation type="submission" date="2019-09" db="EMBL/GenBank/DDBJ databases">
        <authorList>
            <person name="Rodrigo-Torres L."/>
            <person name="Arahal R. D."/>
            <person name="Lucena T."/>
        </authorList>
    </citation>
    <scope>NUCLEOTIDE SEQUENCE</scope>
    <source>
        <strain evidence="1">ISS653</strain>
    </source>
</reference>
<keyword evidence="2" id="KW-1185">Reference proteome</keyword>
<proteinExistence type="predicted"/>
<comment type="caution">
    <text evidence="1">The sequence shown here is derived from an EMBL/GenBank/DDBJ whole genome shotgun (WGS) entry which is preliminary data.</text>
</comment>
<dbReference type="EMBL" id="CABVMM010000022">
    <property type="protein sequence ID" value="VVV02478.1"/>
    <property type="molecule type" value="Genomic_DNA"/>
</dbReference>
<dbReference type="Proteomes" id="UP000356253">
    <property type="component" value="Unassembled WGS sequence"/>
</dbReference>
<name>A0AC61YDJ2_9FLAO</name>